<protein>
    <submittedName>
        <fullName evidence="2">Uncharacterized protein</fullName>
    </submittedName>
</protein>
<dbReference type="Proteomes" id="UP000015104">
    <property type="component" value="Unassembled WGS sequence"/>
</dbReference>
<sequence length="64" mass="7021">MKFLVVLSLVLYLGFAYGATIDRSRRAIHCPSLQDIIDALDSNNAPKAVADVVFLATCLVLRLE</sequence>
<dbReference type="HOGENOM" id="CLU_2870439_0_0_1"/>
<evidence type="ECO:0000313" key="3">
    <source>
        <dbReference type="Proteomes" id="UP000015104"/>
    </source>
</evidence>
<dbReference type="EMBL" id="CAEY01000474">
    <property type="status" value="NOT_ANNOTATED_CDS"/>
    <property type="molecule type" value="Genomic_DNA"/>
</dbReference>
<organism evidence="2 3">
    <name type="scientific">Tetranychus urticae</name>
    <name type="common">Two-spotted spider mite</name>
    <dbReference type="NCBI Taxonomy" id="32264"/>
    <lineage>
        <taxon>Eukaryota</taxon>
        <taxon>Metazoa</taxon>
        <taxon>Ecdysozoa</taxon>
        <taxon>Arthropoda</taxon>
        <taxon>Chelicerata</taxon>
        <taxon>Arachnida</taxon>
        <taxon>Acari</taxon>
        <taxon>Acariformes</taxon>
        <taxon>Trombidiformes</taxon>
        <taxon>Prostigmata</taxon>
        <taxon>Eleutherengona</taxon>
        <taxon>Raphignathae</taxon>
        <taxon>Tetranychoidea</taxon>
        <taxon>Tetranychidae</taxon>
        <taxon>Tetranychus</taxon>
    </lineage>
</organism>
<keyword evidence="3" id="KW-1185">Reference proteome</keyword>
<feature type="signal peptide" evidence="1">
    <location>
        <begin position="1"/>
        <end position="18"/>
    </location>
</feature>
<dbReference type="EnsemblMetazoa" id="tetur01g13290.1">
    <property type="protein sequence ID" value="tetur01g13290.1"/>
    <property type="gene ID" value="tetur01g13290"/>
</dbReference>
<evidence type="ECO:0000313" key="2">
    <source>
        <dbReference type="EnsemblMetazoa" id="tetur01g13290.1"/>
    </source>
</evidence>
<name>T1JT92_TETUR</name>
<evidence type="ECO:0000256" key="1">
    <source>
        <dbReference type="SAM" id="SignalP"/>
    </source>
</evidence>
<accession>T1JT92</accession>
<proteinExistence type="predicted"/>
<feature type="chain" id="PRO_5004590787" evidence="1">
    <location>
        <begin position="19"/>
        <end position="64"/>
    </location>
</feature>
<reference evidence="3" key="1">
    <citation type="submission" date="2011-08" db="EMBL/GenBank/DDBJ databases">
        <authorList>
            <person name="Rombauts S."/>
        </authorList>
    </citation>
    <scope>NUCLEOTIDE SEQUENCE</scope>
    <source>
        <strain evidence="3">London</strain>
    </source>
</reference>
<reference evidence="2" key="2">
    <citation type="submission" date="2015-06" db="UniProtKB">
        <authorList>
            <consortium name="EnsemblMetazoa"/>
        </authorList>
    </citation>
    <scope>IDENTIFICATION</scope>
</reference>
<keyword evidence="1" id="KW-0732">Signal</keyword>
<dbReference type="AlphaFoldDB" id="T1JT92"/>